<name>H2J5J8_MARPK</name>
<organism evidence="4 5">
    <name type="scientific">Marinitoga piezophila (strain DSM 14283 / JCM 11233 / KA3)</name>
    <dbReference type="NCBI Taxonomy" id="443254"/>
    <lineage>
        <taxon>Bacteria</taxon>
        <taxon>Thermotogati</taxon>
        <taxon>Thermotogota</taxon>
        <taxon>Thermotogae</taxon>
        <taxon>Petrotogales</taxon>
        <taxon>Petrotogaceae</taxon>
        <taxon>Marinitoga</taxon>
    </lineage>
</organism>
<dbReference type="OrthoDB" id="9847469at2"/>
<keyword evidence="3" id="KW-0812">Transmembrane</keyword>
<evidence type="ECO:0000256" key="2">
    <source>
        <dbReference type="SAM" id="MobiDB-lite"/>
    </source>
</evidence>
<keyword evidence="3" id="KW-0472">Membrane</keyword>
<gene>
    <name evidence="4" type="ordered locus">Marpi_1756</name>
</gene>
<evidence type="ECO:0000256" key="3">
    <source>
        <dbReference type="SAM" id="Phobius"/>
    </source>
</evidence>
<proteinExistence type="predicted"/>
<feature type="region of interest" description="Disordered" evidence="2">
    <location>
        <begin position="1"/>
        <end position="28"/>
    </location>
</feature>
<dbReference type="HOGENOM" id="CLU_484684_0_0_0"/>
<dbReference type="Proteomes" id="UP000007161">
    <property type="component" value="Chromosome"/>
</dbReference>
<protein>
    <submittedName>
        <fullName evidence="4">Uncharacterized protein</fullName>
    </submittedName>
</protein>
<dbReference type="EMBL" id="CP003257">
    <property type="protein sequence ID" value="AEX86142.1"/>
    <property type="molecule type" value="Genomic_DNA"/>
</dbReference>
<evidence type="ECO:0000313" key="4">
    <source>
        <dbReference type="EMBL" id="AEX86142.1"/>
    </source>
</evidence>
<feature type="compositionally biased region" description="Low complexity" evidence="2">
    <location>
        <begin position="13"/>
        <end position="22"/>
    </location>
</feature>
<feature type="coiled-coil region" evidence="1">
    <location>
        <begin position="252"/>
        <end position="293"/>
    </location>
</feature>
<keyword evidence="3" id="KW-1133">Transmembrane helix</keyword>
<dbReference type="AlphaFoldDB" id="H2J5J8"/>
<keyword evidence="1" id="KW-0175">Coiled coil</keyword>
<dbReference type="Gene3D" id="1.10.287.1490">
    <property type="match status" value="1"/>
</dbReference>
<feature type="transmembrane region" description="Helical" evidence="3">
    <location>
        <begin position="38"/>
        <end position="57"/>
    </location>
</feature>
<evidence type="ECO:0000256" key="1">
    <source>
        <dbReference type="SAM" id="Coils"/>
    </source>
</evidence>
<evidence type="ECO:0000313" key="5">
    <source>
        <dbReference type="Proteomes" id="UP000007161"/>
    </source>
</evidence>
<accession>H2J5J8</accession>
<reference evidence="5" key="2">
    <citation type="submission" date="2012-01" db="EMBL/GenBank/DDBJ databases">
        <title>Complete sequence of chromosome of Marinitoga piezophila KA3.</title>
        <authorList>
            <person name="Lucas S."/>
            <person name="Han J."/>
            <person name="Lapidus A."/>
            <person name="Cheng J.-F."/>
            <person name="Goodwin L."/>
            <person name="Pitluck S."/>
            <person name="Peters L."/>
            <person name="Mikhailova N."/>
            <person name="Teshima H."/>
            <person name="Detter J.C."/>
            <person name="Han C."/>
            <person name="Tapia R."/>
            <person name="Land M."/>
            <person name="Hauser L."/>
            <person name="Kyrpides N."/>
            <person name="Ivanova N."/>
            <person name="Pagani I."/>
            <person name="Jebbar M."/>
            <person name="Vannier P."/>
            <person name="Oger P."/>
            <person name="Cario A."/>
            <person name="Bartlett D."/>
            <person name="Noll K.M."/>
            <person name="Woyke T."/>
        </authorList>
    </citation>
    <scope>NUCLEOTIDE SEQUENCE [LARGE SCALE GENOMIC DNA]</scope>
    <source>
        <strain evidence="5">DSM 14283 / JCM 11233 / KA3</strain>
    </source>
</reference>
<feature type="compositionally biased region" description="Basic and acidic residues" evidence="2">
    <location>
        <begin position="1"/>
        <end position="11"/>
    </location>
</feature>
<dbReference type="KEGG" id="mpz:Marpi_1756"/>
<reference evidence="4 5" key="1">
    <citation type="journal article" date="2012" name="J. Bacteriol.">
        <title>Complete Genome Sequence of the Thermophilic, Piezophilic, Heterotrophic Bacterium Marinitoga piezophila KA3.</title>
        <authorList>
            <person name="Lucas S."/>
            <person name="Han J."/>
            <person name="Lapidus A."/>
            <person name="Cheng J.F."/>
            <person name="Goodwin L.A."/>
            <person name="Pitluck S."/>
            <person name="Peters L."/>
            <person name="Mikhailova N."/>
            <person name="Teshima H."/>
            <person name="Detter J.C."/>
            <person name="Han C."/>
            <person name="Tapia R."/>
            <person name="Land M."/>
            <person name="Hauser L."/>
            <person name="Kyrpides N.C."/>
            <person name="Ivanova N."/>
            <person name="Pagani I."/>
            <person name="Vannier P."/>
            <person name="Oger P."/>
            <person name="Bartlett D.H."/>
            <person name="Noll K.M."/>
            <person name="Woyke T."/>
            <person name="Jebbar M."/>
        </authorList>
    </citation>
    <scope>NUCLEOTIDE SEQUENCE [LARGE SCALE GENOMIC DNA]</scope>
    <source>
        <strain evidence="5">DSM 14283 / JCM 11233 / KA3</strain>
    </source>
</reference>
<keyword evidence="5" id="KW-1185">Reference proteome</keyword>
<dbReference type="RefSeq" id="WP_014297213.1">
    <property type="nucleotide sequence ID" value="NC_016751.1"/>
</dbReference>
<sequence length="562" mass="66149">MTEFKRNENLEVKNMSNTPSPNKKNKSNIEENKNFTKLLRFMLFLNILFIGIIIYVISIRYKNEAIILERLNNIEYNLSSLGTLNTNLEKLNNNFQILDIINSNVRKIPDIELDLAETKDTLKSLDTKALNNTIDRLENALKNLEKIEIKPVNIDYNSLKEDIVTSIKDELQKKFSTLESTQIINNMNKNTSEPVISKEFNSKIESIEEKLNQINYLISDLNKKQKEQDILISKIASSIINITKNSKNDDFYAQYINKLNIFDSKIEQLSKNFESLSSDNNEILSNIKNLNNKINSSFINKNDFITLKKSFENIDKKINSLETSLKINNSNINKLVKDIKNINAEISGIQSYFSKIQMDITKEIKNSEKKMLIIDEIKNLNKFIDSDDFKLINMVEGYNEIWNYIQKGQLSNDQTLNTEFSKLTEKVFDKFIEIVKIEYEDLNSRRYNINFQKDIKYINYSFNKLIKNPFNEKKYNILKDEIKKLNILESKRIEEYNNNAKLKIKEYLDLFKNKVIIKDEIIKSFKEKILTIDPELLYPEIKKEYQQVITATKDILKEKYIW</sequence>